<comment type="caution">
    <text evidence="7">The sequence shown here is derived from an EMBL/GenBank/DDBJ whole genome shotgun (WGS) entry which is preliminary data.</text>
</comment>
<dbReference type="Pfam" id="PF06803">
    <property type="entry name" value="DUF1232"/>
    <property type="match status" value="1"/>
</dbReference>
<keyword evidence="8" id="KW-1185">Reference proteome</keyword>
<feature type="transmembrane region" description="Helical" evidence="5">
    <location>
        <begin position="15"/>
        <end position="36"/>
    </location>
</feature>
<proteinExistence type="predicted"/>
<evidence type="ECO:0000256" key="3">
    <source>
        <dbReference type="ARBA" id="ARBA00022989"/>
    </source>
</evidence>
<dbReference type="Proteomes" id="UP000626697">
    <property type="component" value="Unassembled WGS sequence"/>
</dbReference>
<organism evidence="7 8">
    <name type="scientific">Peribacillus huizhouensis</name>
    <dbReference type="NCBI Taxonomy" id="1501239"/>
    <lineage>
        <taxon>Bacteria</taxon>
        <taxon>Bacillati</taxon>
        <taxon>Bacillota</taxon>
        <taxon>Bacilli</taxon>
        <taxon>Bacillales</taxon>
        <taxon>Bacillaceae</taxon>
        <taxon>Peribacillus</taxon>
    </lineage>
</organism>
<feature type="domain" description="DUF1232" evidence="6">
    <location>
        <begin position="2"/>
        <end position="28"/>
    </location>
</feature>
<evidence type="ECO:0000313" key="8">
    <source>
        <dbReference type="Proteomes" id="UP000626697"/>
    </source>
</evidence>
<dbReference type="EMBL" id="JACJHX010000012">
    <property type="protein sequence ID" value="MBA9028170.1"/>
    <property type="molecule type" value="Genomic_DNA"/>
</dbReference>
<evidence type="ECO:0000256" key="2">
    <source>
        <dbReference type="ARBA" id="ARBA00022692"/>
    </source>
</evidence>
<evidence type="ECO:0000256" key="5">
    <source>
        <dbReference type="SAM" id="Phobius"/>
    </source>
</evidence>
<reference evidence="7 8" key="1">
    <citation type="submission" date="2020-08" db="EMBL/GenBank/DDBJ databases">
        <title>Genomic Encyclopedia of Type Strains, Phase IV (KMG-IV): sequencing the most valuable type-strain genomes for metagenomic binning, comparative biology and taxonomic classification.</title>
        <authorList>
            <person name="Goeker M."/>
        </authorList>
    </citation>
    <scope>NUCLEOTIDE SEQUENCE [LARGE SCALE GENOMIC DNA]</scope>
    <source>
        <strain evidence="7 8">DSM 105481</strain>
    </source>
</reference>
<evidence type="ECO:0000259" key="6">
    <source>
        <dbReference type="Pfam" id="PF06803"/>
    </source>
</evidence>
<keyword evidence="2 5" id="KW-0812">Transmembrane</keyword>
<keyword evidence="3 5" id="KW-1133">Transmembrane helix</keyword>
<accession>A0ABR6CU91</accession>
<dbReference type="InterPro" id="IPR010652">
    <property type="entry name" value="DUF1232"/>
</dbReference>
<evidence type="ECO:0000256" key="1">
    <source>
        <dbReference type="ARBA" id="ARBA00004127"/>
    </source>
</evidence>
<evidence type="ECO:0000256" key="4">
    <source>
        <dbReference type="ARBA" id="ARBA00023136"/>
    </source>
</evidence>
<evidence type="ECO:0000313" key="7">
    <source>
        <dbReference type="EMBL" id="MBA9028170.1"/>
    </source>
</evidence>
<keyword evidence="4 5" id="KW-0472">Membrane</keyword>
<comment type="subcellular location">
    <subcellularLocation>
        <location evidence="1">Endomembrane system</location>
        <topology evidence="1">Multi-pass membrane protein</topology>
    </subcellularLocation>
</comment>
<protein>
    <submittedName>
        <fullName evidence="7">Uncharacterized membrane protein YkvA (DUF1232 family)</fullName>
    </submittedName>
</protein>
<gene>
    <name evidence="7" type="ORF">HNP81_003490</name>
</gene>
<name>A0ABR6CU91_9BACI</name>
<sequence length="51" mass="5837">MIGYAVFPFDLIPDFFSLIGIVDDVMIFGIVVNWLIQLSPETLKERHKLKG</sequence>